<evidence type="ECO:0000313" key="9">
    <source>
        <dbReference type="EMBL" id="MBS2099062.1"/>
    </source>
</evidence>
<reference evidence="9 10" key="1">
    <citation type="journal article" date="2015" name="Int. J. Syst. Evol. Microbiol.">
        <title>Carboxylicivirga linearis sp. nov., isolated from a sea cucumber culture pond.</title>
        <authorList>
            <person name="Wang F.Q."/>
            <person name="Zhou Y.X."/>
            <person name="Lin X.Z."/>
            <person name="Chen G.J."/>
            <person name="Du Z.J."/>
        </authorList>
    </citation>
    <scope>NUCLEOTIDE SEQUENCE [LARGE SCALE GENOMIC DNA]</scope>
    <source>
        <strain evidence="9 10">FB218</strain>
    </source>
</reference>
<feature type="transmembrane region" description="Helical" evidence="8">
    <location>
        <begin position="75"/>
        <end position="94"/>
    </location>
</feature>
<feature type="transmembrane region" description="Helical" evidence="8">
    <location>
        <begin position="364"/>
        <end position="382"/>
    </location>
</feature>
<evidence type="ECO:0000256" key="3">
    <source>
        <dbReference type="ARBA" id="ARBA00022475"/>
    </source>
</evidence>
<dbReference type="InterPro" id="IPR024194">
    <property type="entry name" value="Ac/AlaTfrase_AlgI/DltB"/>
</dbReference>
<evidence type="ECO:0000256" key="4">
    <source>
        <dbReference type="ARBA" id="ARBA00022692"/>
    </source>
</evidence>
<comment type="similarity">
    <text evidence="2 7">Belongs to the membrane-bound acyltransferase family.</text>
</comment>
<accession>A0ABS5JVY0</accession>
<evidence type="ECO:0000313" key="10">
    <source>
        <dbReference type="Proteomes" id="UP000708576"/>
    </source>
</evidence>
<keyword evidence="5 8" id="KW-1133">Transmembrane helix</keyword>
<feature type="transmembrane region" description="Helical" evidence="8">
    <location>
        <begin position="326"/>
        <end position="344"/>
    </location>
</feature>
<evidence type="ECO:0000256" key="5">
    <source>
        <dbReference type="ARBA" id="ARBA00022989"/>
    </source>
</evidence>
<dbReference type="PANTHER" id="PTHR13285:SF18">
    <property type="entry name" value="PROTEIN-CYSTEINE N-PALMITOYLTRANSFERASE RASP"/>
    <property type="match status" value="1"/>
</dbReference>
<keyword evidence="4 8" id="KW-0812">Transmembrane</keyword>
<gene>
    <name evidence="9" type="ORF">KEM10_12290</name>
</gene>
<sequence length="475" mass="55403">MSFISIEFVLFFIPVLIIFLVLKGVWQKRFLAFASVVFIGLISIKFMVYALLISTINFGLAQRIERNRKGEKVTTVYYAGQILNIGGLIIYKYLGFIFDNVNLIFKFNVPDDFFTLAVPLGISYYTFQSISYLYLVWKAGDKSEKVFSEFILYMLFFPKFLAGPIERHRKFLPQLKTNNLSKGREVKEGLRLILWGAFKKVMLGDTLGIVINKVYADVEGFSALPLWLTFLIQPMQIYGDFSGYTDMAIGLAKLLGIQLSPNFNRPFFAKSVGQYWKRWHISLSSWCNDFIYNRLMLKYRRRGNVAILYALFVTFMIIGIWHGAKWTFVIIGFLQVLALTYEFYSKKWRMHLFNRIPTEVGNIVSYALVYLFSAFFHIFFYSNNLSDALAFISGLFNFSQISLSWGLNIPHFDFALALLTIVFVLSYEYLTEKGKDVSAWFFRWPVALRWSVYYLSIFVTFHFAKNALFFIYADF</sequence>
<dbReference type="InterPro" id="IPR004299">
    <property type="entry name" value="MBOAT_fam"/>
</dbReference>
<feature type="transmembrane region" description="Helical" evidence="8">
    <location>
        <begin position="303"/>
        <end position="320"/>
    </location>
</feature>
<keyword evidence="7" id="KW-0012">Acyltransferase</keyword>
<feature type="transmembrane region" description="Helical" evidence="8">
    <location>
        <begin position="32"/>
        <end position="54"/>
    </location>
</feature>
<protein>
    <submittedName>
        <fullName evidence="9">MBOAT family protein</fullName>
    </submittedName>
</protein>
<dbReference type="RefSeq" id="WP_212216308.1">
    <property type="nucleotide sequence ID" value="NZ_JAGUCO010000008.1"/>
</dbReference>
<evidence type="ECO:0000256" key="2">
    <source>
        <dbReference type="ARBA" id="ARBA00010323"/>
    </source>
</evidence>
<name>A0ABS5JVY0_9BACT</name>
<proteinExistence type="inferred from homology"/>
<keyword evidence="3 7" id="KW-1003">Cell membrane</keyword>
<dbReference type="Pfam" id="PF03062">
    <property type="entry name" value="MBOAT"/>
    <property type="match status" value="1"/>
</dbReference>
<dbReference type="Proteomes" id="UP000708576">
    <property type="component" value="Unassembled WGS sequence"/>
</dbReference>
<keyword evidence="10" id="KW-1185">Reference proteome</keyword>
<feature type="transmembrane region" description="Helical" evidence="8">
    <location>
        <begin position="414"/>
        <end position="430"/>
    </location>
</feature>
<evidence type="ECO:0000256" key="7">
    <source>
        <dbReference type="PIRNR" id="PIRNR016636"/>
    </source>
</evidence>
<evidence type="ECO:0000256" key="1">
    <source>
        <dbReference type="ARBA" id="ARBA00004651"/>
    </source>
</evidence>
<feature type="transmembrane region" description="Helical" evidence="8">
    <location>
        <begin position="114"/>
        <end position="135"/>
    </location>
</feature>
<feature type="transmembrane region" description="Helical" evidence="8">
    <location>
        <begin position="450"/>
        <end position="473"/>
    </location>
</feature>
<feature type="transmembrane region" description="Helical" evidence="8">
    <location>
        <begin position="7"/>
        <end position="26"/>
    </location>
</feature>
<evidence type="ECO:0000256" key="6">
    <source>
        <dbReference type="ARBA" id="ARBA00023136"/>
    </source>
</evidence>
<dbReference type="PIRSF" id="PIRSF500217">
    <property type="entry name" value="AlgI"/>
    <property type="match status" value="1"/>
</dbReference>
<dbReference type="EMBL" id="JAGUCO010000008">
    <property type="protein sequence ID" value="MBS2099062.1"/>
    <property type="molecule type" value="Genomic_DNA"/>
</dbReference>
<dbReference type="PANTHER" id="PTHR13285">
    <property type="entry name" value="ACYLTRANSFERASE"/>
    <property type="match status" value="1"/>
</dbReference>
<comment type="subcellular location">
    <subcellularLocation>
        <location evidence="1">Cell membrane</location>
        <topology evidence="1">Multi-pass membrane protein</topology>
    </subcellularLocation>
</comment>
<keyword evidence="7" id="KW-0808">Transferase</keyword>
<keyword evidence="6 7" id="KW-0472">Membrane</keyword>
<dbReference type="PIRSF" id="PIRSF016636">
    <property type="entry name" value="AlgI_DltB"/>
    <property type="match status" value="1"/>
</dbReference>
<organism evidence="9 10">
    <name type="scientific">Carboxylicivirga linearis</name>
    <dbReference type="NCBI Taxonomy" id="1628157"/>
    <lineage>
        <taxon>Bacteria</taxon>
        <taxon>Pseudomonadati</taxon>
        <taxon>Bacteroidota</taxon>
        <taxon>Bacteroidia</taxon>
        <taxon>Marinilabiliales</taxon>
        <taxon>Marinilabiliaceae</taxon>
        <taxon>Carboxylicivirga</taxon>
    </lineage>
</organism>
<dbReference type="InterPro" id="IPR051085">
    <property type="entry name" value="MB_O-acyltransferase"/>
</dbReference>
<dbReference type="InterPro" id="IPR028362">
    <property type="entry name" value="AlgI"/>
</dbReference>
<comment type="caution">
    <text evidence="9">The sequence shown here is derived from an EMBL/GenBank/DDBJ whole genome shotgun (WGS) entry which is preliminary data.</text>
</comment>
<evidence type="ECO:0000256" key="8">
    <source>
        <dbReference type="SAM" id="Phobius"/>
    </source>
</evidence>